<protein>
    <submittedName>
        <fullName evidence="1">Uncharacterized protein</fullName>
    </submittedName>
</protein>
<gene>
    <name evidence="1" type="ORF">K678_13663</name>
</gene>
<evidence type="ECO:0000313" key="2">
    <source>
        <dbReference type="Proteomes" id="UP000015350"/>
    </source>
</evidence>
<evidence type="ECO:0000313" key="1">
    <source>
        <dbReference type="EMBL" id="EPY00935.1"/>
    </source>
</evidence>
<dbReference type="AlphaFoldDB" id="S9TQV3"/>
<dbReference type="RefSeq" id="WP_021133027.1">
    <property type="nucleotide sequence ID" value="NZ_AQPH01000060.1"/>
</dbReference>
<proteinExistence type="predicted"/>
<dbReference type="EMBL" id="AQPH01000060">
    <property type="protein sequence ID" value="EPY00935.1"/>
    <property type="molecule type" value="Genomic_DNA"/>
</dbReference>
<accession>S9TQV3</accession>
<comment type="caution">
    <text evidence="1">The sequence shown here is derived from an EMBL/GenBank/DDBJ whole genome shotgun (WGS) entry which is preliminary data.</text>
</comment>
<name>S9TQV3_MAGFU</name>
<organism evidence="1 2">
    <name type="scientific">Magnetospirillum fulvum MGU-K5</name>
    <dbReference type="NCBI Taxonomy" id="1316936"/>
    <lineage>
        <taxon>Bacteria</taxon>
        <taxon>Pseudomonadati</taxon>
        <taxon>Pseudomonadota</taxon>
        <taxon>Alphaproteobacteria</taxon>
        <taxon>Rhodospirillales</taxon>
        <taxon>Rhodospirillaceae</taxon>
        <taxon>Magnetospirillum</taxon>
    </lineage>
</organism>
<reference evidence="1 2" key="1">
    <citation type="submission" date="2013-04" db="EMBL/GenBank/DDBJ databases">
        <authorList>
            <person name="Kuznetsov B."/>
            <person name="Ivanovsky R."/>
        </authorList>
    </citation>
    <scope>NUCLEOTIDE SEQUENCE [LARGE SCALE GENOMIC DNA]</scope>
    <source>
        <strain evidence="1 2">MGU-K5</strain>
    </source>
</reference>
<sequence>MAGKTKIVYASEADKVAARRVRAPLVSANARAEIVSQDRGHVSVELKTRVRTVRPVRREVEELKLCLRAAMRIIRKLADSLPDLNRVKGKTAAEILERLANGATGGNGTSDHVVDAVEIVIGWVNSYGGDKFARRVVLEWARRTPWEEIMAIDPNSRGRWQLNQVLNRTLETILDGMERDGKLKELAQATQILV</sequence>
<dbReference type="Proteomes" id="UP000015350">
    <property type="component" value="Unassembled WGS sequence"/>
</dbReference>
<dbReference type="STRING" id="1316936.K678_13663"/>